<reference evidence="3" key="1">
    <citation type="journal article" date="2021" name="Antonie Van Leeuwenhoek">
        <title>Draft genome and description of Waterburya agarophytonicola gen. nov. sp. nov. (Pleurocapsales, Cyanobacteria): a seaweed symbiont.</title>
        <authorList>
            <person name="Bonthond G."/>
            <person name="Shalygin S."/>
            <person name="Bayer T."/>
            <person name="Weinberger F."/>
        </authorList>
    </citation>
    <scope>NUCLEOTIDE SEQUENCE</scope>
    <source>
        <strain evidence="3">KI4</strain>
    </source>
</reference>
<protein>
    <submittedName>
        <fullName evidence="3">WecB/TagA/CpsF family glycosyltransferase</fullName>
    </submittedName>
</protein>
<dbReference type="GO" id="GO:0016758">
    <property type="term" value="F:hexosyltransferase activity"/>
    <property type="evidence" value="ECO:0007669"/>
    <property type="project" value="TreeGrafter"/>
</dbReference>
<sequence length="268" mass="30191">MIDQGKHSILGININAVDYDSAVDRIVSAAKTKEACSVSALAVHGVMTGFLDRVHARRLNGLDLVVPDGQPVRWALSWLHGKELPDRVYGPNLTLKVAESLTKEGLSIYLYGSKTETLEKFAHNLAQMYPGLKIAGMEASKFRRLDESERLALVQRIKDSGASAVFLGLGCPRQETWAYEYRNLLNIPILAVGAAFDFHAGTLPQAPKWMQDAGLEWFFRLTQEPKRLWQRYAILNPLYLWHIFQQYIGLRKFAPTMPDGKEKIESYG</sequence>
<dbReference type="NCBIfam" id="TIGR00696">
    <property type="entry name" value="wecG_tagA_cpsF"/>
    <property type="match status" value="1"/>
</dbReference>
<dbReference type="AlphaFoldDB" id="A0A964FEB1"/>
<evidence type="ECO:0000313" key="3">
    <source>
        <dbReference type="EMBL" id="MCC0175946.1"/>
    </source>
</evidence>
<evidence type="ECO:0000256" key="1">
    <source>
        <dbReference type="ARBA" id="ARBA00022676"/>
    </source>
</evidence>
<dbReference type="InterPro" id="IPR004629">
    <property type="entry name" value="WecG_TagA_CpsF"/>
</dbReference>
<dbReference type="CDD" id="cd06533">
    <property type="entry name" value="Glyco_transf_WecG_TagA"/>
    <property type="match status" value="1"/>
</dbReference>
<organism evidence="3 4">
    <name type="scientific">Waterburya agarophytonicola KI4</name>
    <dbReference type="NCBI Taxonomy" id="2874699"/>
    <lineage>
        <taxon>Bacteria</taxon>
        <taxon>Bacillati</taxon>
        <taxon>Cyanobacteriota</taxon>
        <taxon>Cyanophyceae</taxon>
        <taxon>Pleurocapsales</taxon>
        <taxon>Hyellaceae</taxon>
        <taxon>Waterburya</taxon>
        <taxon>Waterburya agarophytonicola</taxon>
    </lineage>
</organism>
<dbReference type="EMBL" id="JADWDC010000005">
    <property type="protein sequence ID" value="MCC0175946.1"/>
    <property type="molecule type" value="Genomic_DNA"/>
</dbReference>
<keyword evidence="1" id="KW-0328">Glycosyltransferase</keyword>
<proteinExistence type="predicted"/>
<accession>A0A964FEB1</accession>
<dbReference type="Proteomes" id="UP000729733">
    <property type="component" value="Unassembled WGS sequence"/>
</dbReference>
<evidence type="ECO:0000313" key="4">
    <source>
        <dbReference type="Proteomes" id="UP000729733"/>
    </source>
</evidence>
<dbReference type="PANTHER" id="PTHR34136">
    <property type="match status" value="1"/>
</dbReference>
<keyword evidence="4" id="KW-1185">Reference proteome</keyword>
<gene>
    <name evidence="3" type="ORF">I4641_02990</name>
</gene>
<comment type="caution">
    <text evidence="3">The sequence shown here is derived from an EMBL/GenBank/DDBJ whole genome shotgun (WGS) entry which is preliminary data.</text>
</comment>
<name>A0A964FEB1_9CYAN</name>
<evidence type="ECO:0000256" key="2">
    <source>
        <dbReference type="ARBA" id="ARBA00022679"/>
    </source>
</evidence>
<keyword evidence="2" id="KW-0808">Transferase</keyword>
<dbReference type="RefSeq" id="WP_229638972.1">
    <property type="nucleotide sequence ID" value="NZ_JADWDC010000005.1"/>
</dbReference>
<dbReference type="Pfam" id="PF03808">
    <property type="entry name" value="Glyco_tran_WecG"/>
    <property type="match status" value="1"/>
</dbReference>
<dbReference type="PANTHER" id="PTHR34136:SF1">
    <property type="entry name" value="UDP-N-ACETYL-D-MANNOSAMINURONIC ACID TRANSFERASE"/>
    <property type="match status" value="1"/>
</dbReference>